<organism evidence="1 2">
    <name type="scientific">Macaca fascicularis</name>
    <name type="common">Crab-eating macaque</name>
    <name type="synonym">Cynomolgus monkey</name>
    <dbReference type="NCBI Taxonomy" id="9541"/>
    <lineage>
        <taxon>Eukaryota</taxon>
        <taxon>Metazoa</taxon>
        <taxon>Chordata</taxon>
        <taxon>Craniata</taxon>
        <taxon>Vertebrata</taxon>
        <taxon>Euteleostomi</taxon>
        <taxon>Mammalia</taxon>
        <taxon>Eutheria</taxon>
        <taxon>Euarchontoglires</taxon>
        <taxon>Primates</taxon>
        <taxon>Haplorrhini</taxon>
        <taxon>Catarrhini</taxon>
        <taxon>Cercopithecidae</taxon>
        <taxon>Cercopithecinae</taxon>
        <taxon>Macaca</taxon>
    </lineage>
</organism>
<dbReference type="AlphaFoldDB" id="A0A7N9D9Z4"/>
<evidence type="ECO:0000313" key="1">
    <source>
        <dbReference type="Ensembl" id="ENSMFAP00000059551.1"/>
    </source>
</evidence>
<proteinExistence type="predicted"/>
<dbReference type="GeneTree" id="ENSGT00910000148157"/>
<dbReference type="Ensembl" id="ENSMFAT00000087254.1">
    <property type="protein sequence ID" value="ENSMFAP00000059551.1"/>
    <property type="gene ID" value="ENSMFAG00000055571.1"/>
</dbReference>
<reference evidence="1" key="2">
    <citation type="submission" date="2025-08" db="UniProtKB">
        <authorList>
            <consortium name="Ensembl"/>
        </authorList>
    </citation>
    <scope>IDENTIFICATION</scope>
</reference>
<dbReference type="Proteomes" id="UP000233100">
    <property type="component" value="Chromosome 3"/>
</dbReference>
<reference evidence="1 2" key="1">
    <citation type="submission" date="2013-03" db="EMBL/GenBank/DDBJ databases">
        <authorList>
            <person name="Warren W."/>
            <person name="Wilson R.K."/>
        </authorList>
    </citation>
    <scope>NUCLEOTIDE SEQUENCE</scope>
</reference>
<sequence length="56" mass="6675">HVIQFEKYCPFIYISKRKLNTLPISCAKLFQKLFTKFQFNFTETLTSLKPISFTSH</sequence>
<evidence type="ECO:0000313" key="2">
    <source>
        <dbReference type="Proteomes" id="UP000233100"/>
    </source>
</evidence>
<protein>
    <submittedName>
        <fullName evidence="1">Uncharacterized protein</fullName>
    </submittedName>
</protein>
<reference evidence="1" key="3">
    <citation type="submission" date="2025-09" db="UniProtKB">
        <authorList>
            <consortium name="Ensembl"/>
        </authorList>
    </citation>
    <scope>IDENTIFICATION</scope>
</reference>
<keyword evidence="2" id="KW-1185">Reference proteome</keyword>
<accession>A0A7N9D9Z4</accession>
<name>A0A7N9D9Z4_MACFA</name>